<dbReference type="EMBL" id="BGZK01002300">
    <property type="protein sequence ID" value="GBP92705.1"/>
    <property type="molecule type" value="Genomic_DNA"/>
</dbReference>
<name>A0A4C2A158_EUMVA</name>
<proteinExistence type="predicted"/>
<sequence>MEWGVREWTTGTLIDRTKMNSGSCYYTSVFCVVFYRSSWPILHCSRFGCSSKKLLKVIVAFIQFLRSRNFSKRKVSYDILLHAGYTHRLVITYSTRDRVVTTRRAAPRHRLPAMT</sequence>
<protein>
    <submittedName>
        <fullName evidence="1">Uncharacterized protein</fullName>
    </submittedName>
</protein>
<dbReference type="AlphaFoldDB" id="A0A4C2A158"/>
<evidence type="ECO:0000313" key="2">
    <source>
        <dbReference type="Proteomes" id="UP000299102"/>
    </source>
</evidence>
<accession>A0A4C2A158</accession>
<gene>
    <name evidence="1" type="ORF">EVAR_60791_1</name>
</gene>
<reference evidence="1 2" key="1">
    <citation type="journal article" date="2019" name="Commun. Biol.">
        <title>The bagworm genome reveals a unique fibroin gene that provides high tensile strength.</title>
        <authorList>
            <person name="Kono N."/>
            <person name="Nakamura H."/>
            <person name="Ohtoshi R."/>
            <person name="Tomita M."/>
            <person name="Numata K."/>
            <person name="Arakawa K."/>
        </authorList>
    </citation>
    <scope>NUCLEOTIDE SEQUENCE [LARGE SCALE GENOMIC DNA]</scope>
</reference>
<keyword evidence="2" id="KW-1185">Reference proteome</keyword>
<comment type="caution">
    <text evidence="1">The sequence shown here is derived from an EMBL/GenBank/DDBJ whole genome shotgun (WGS) entry which is preliminary data.</text>
</comment>
<organism evidence="1 2">
    <name type="scientific">Eumeta variegata</name>
    <name type="common">Bagworm moth</name>
    <name type="synonym">Eumeta japonica</name>
    <dbReference type="NCBI Taxonomy" id="151549"/>
    <lineage>
        <taxon>Eukaryota</taxon>
        <taxon>Metazoa</taxon>
        <taxon>Ecdysozoa</taxon>
        <taxon>Arthropoda</taxon>
        <taxon>Hexapoda</taxon>
        <taxon>Insecta</taxon>
        <taxon>Pterygota</taxon>
        <taxon>Neoptera</taxon>
        <taxon>Endopterygota</taxon>
        <taxon>Lepidoptera</taxon>
        <taxon>Glossata</taxon>
        <taxon>Ditrysia</taxon>
        <taxon>Tineoidea</taxon>
        <taxon>Psychidae</taxon>
        <taxon>Oiketicinae</taxon>
        <taxon>Eumeta</taxon>
    </lineage>
</organism>
<dbReference type="Proteomes" id="UP000299102">
    <property type="component" value="Unassembled WGS sequence"/>
</dbReference>
<evidence type="ECO:0000313" key="1">
    <source>
        <dbReference type="EMBL" id="GBP92705.1"/>
    </source>
</evidence>